<sequence length="113" mass="12477">MNYLKWEDLTRSQIFEALDSASQRAVSQPDDPQSTVEELFALVDSLRDHLIVVAANANVEHVPPVLEVVFRGMKAAMEISTEIAKARVLYAGETAESEDNDDAPAAEEETNED</sequence>
<dbReference type="EMBL" id="VKDK01000006">
    <property type="protein sequence ID" value="TRX62424.1"/>
    <property type="molecule type" value="Genomic_DNA"/>
</dbReference>
<evidence type="ECO:0000313" key="2">
    <source>
        <dbReference type="EMBL" id="TRX62424.1"/>
    </source>
</evidence>
<protein>
    <submittedName>
        <fullName evidence="2">Uncharacterized protein</fullName>
    </submittedName>
</protein>
<evidence type="ECO:0000256" key="1">
    <source>
        <dbReference type="SAM" id="MobiDB-lite"/>
    </source>
</evidence>
<dbReference type="AlphaFoldDB" id="A0A553FYV0"/>
<proteinExistence type="predicted"/>
<gene>
    <name evidence="2" type="ORF">FNY97_05490</name>
</gene>
<name>A0A553FYV0_9CORY</name>
<feature type="region of interest" description="Disordered" evidence="1">
    <location>
        <begin position="93"/>
        <end position="113"/>
    </location>
</feature>
<dbReference type="RefSeq" id="WP_144013339.1">
    <property type="nucleotide sequence ID" value="NZ_VKDK01000006.1"/>
</dbReference>
<organism evidence="2 3">
    <name type="scientific">Corynebacterium hiratae</name>
    <dbReference type="NCBI Taxonomy" id="3139423"/>
    <lineage>
        <taxon>Bacteria</taxon>
        <taxon>Bacillati</taxon>
        <taxon>Actinomycetota</taxon>
        <taxon>Actinomycetes</taxon>
        <taxon>Mycobacteriales</taxon>
        <taxon>Corynebacteriaceae</taxon>
        <taxon>Corynebacterium</taxon>
    </lineage>
</organism>
<feature type="compositionally biased region" description="Acidic residues" evidence="1">
    <location>
        <begin position="95"/>
        <end position="113"/>
    </location>
</feature>
<reference evidence="2 3" key="1">
    <citation type="submission" date="2019-07" db="EMBL/GenBank/DDBJ databases">
        <title>Draft genome of C. aurimucosum strain 2274.</title>
        <authorList>
            <person name="Pacheco L.G.C."/>
            <person name="Aguiar E.R.G.R."/>
            <person name="Santos C.S."/>
            <person name="Rocha D.J.P.G."/>
            <person name="Sant'Anna L.O."/>
            <person name="Mattos-Guaraldi A.L."/>
            <person name="Santos L.S."/>
        </authorList>
    </citation>
    <scope>NUCLEOTIDE SEQUENCE [LARGE SCALE GENOMIC DNA]</scope>
    <source>
        <strain evidence="2 3">2274</strain>
    </source>
</reference>
<accession>A0A553FYV0</accession>
<dbReference type="Proteomes" id="UP000320443">
    <property type="component" value="Unassembled WGS sequence"/>
</dbReference>
<comment type="caution">
    <text evidence="2">The sequence shown here is derived from an EMBL/GenBank/DDBJ whole genome shotgun (WGS) entry which is preliminary data.</text>
</comment>
<evidence type="ECO:0000313" key="3">
    <source>
        <dbReference type="Proteomes" id="UP000320443"/>
    </source>
</evidence>
<keyword evidence="3" id="KW-1185">Reference proteome</keyword>